<dbReference type="Gene3D" id="3.40.50.12780">
    <property type="entry name" value="N-terminal domain of ligase-like"/>
    <property type="match status" value="1"/>
</dbReference>
<evidence type="ECO:0000256" key="2">
    <source>
        <dbReference type="ARBA" id="ARBA00022840"/>
    </source>
</evidence>
<keyword evidence="4" id="KW-0436">Ligase</keyword>
<feature type="domain" description="AMP-dependent synthetase/ligase" evidence="3">
    <location>
        <begin position="1"/>
        <end position="248"/>
    </location>
</feature>
<sequence>MYTSGTSGRPKGVMLTNQNAVSTLRNCIGSFQSTENCALLSYLPLAHIFETMIEFLCILTGGHVGYFSGDIKLIASDLVELRPHYFVGVPRVFDKMYSRVMASVADASFVKRWLFHFALKRGIDQTHCAASLTRPKSLDALVWSKLRQKLGFDRVKHLVTGGAPCPTHLIEFLRVMTAGEVLQGYGLTETFAVVSLTNGDDPNLGQMGLPLNCEIKLESVADTDYDPNGAEARGELTLRGECLFKGYFRDEARTREAVRDGWFYTGDVCRLNPNNTISVIDRIKAIFKLSQGEYVSPEVVEIAYGRSGAVNQIYIYGDSTKPFLVAVIVPDVNWALELLSDIQETKTAKSQLSSNSITEFVETFEKLCSENDLKLNSEMQKTLTNFEENLSGFEKIRKVHLEYKIDNQFNGFSPENGLLTPSFKLRRTFLSKRYKKILDSLYEKMGI</sequence>
<keyword evidence="2" id="KW-0067">ATP-binding</keyword>
<gene>
    <name evidence="4" type="primary">FAA2_2</name>
    <name evidence="4" type="ORF">MHBO_002183</name>
</gene>
<dbReference type="InterPro" id="IPR042099">
    <property type="entry name" value="ANL_N_sf"/>
</dbReference>
<evidence type="ECO:0000313" key="5">
    <source>
        <dbReference type="Proteomes" id="UP001439008"/>
    </source>
</evidence>
<dbReference type="PANTHER" id="PTHR43272:SF33">
    <property type="entry name" value="AMP-BINDING DOMAIN-CONTAINING PROTEIN-RELATED"/>
    <property type="match status" value="1"/>
</dbReference>
<dbReference type="Proteomes" id="UP001439008">
    <property type="component" value="Unassembled WGS sequence"/>
</dbReference>
<protein>
    <submittedName>
        <fullName evidence="4">Medium-chain fatty acid-CoA ligase faa2</fullName>
        <ecNumber evidence="4">6.2.1.3</ecNumber>
    </submittedName>
</protein>
<dbReference type="GO" id="GO:0004467">
    <property type="term" value="F:long-chain fatty acid-CoA ligase activity"/>
    <property type="evidence" value="ECO:0007669"/>
    <property type="project" value="UniProtKB-EC"/>
</dbReference>
<keyword evidence="1" id="KW-0547">Nucleotide-binding</keyword>
<comment type="caution">
    <text evidence="4">The sequence shown here is derived from an EMBL/GenBank/DDBJ whole genome shotgun (WGS) entry which is preliminary data.</text>
</comment>
<organism evidence="4 5">
    <name type="scientific">Bonamia ostreae</name>
    <dbReference type="NCBI Taxonomy" id="126728"/>
    <lineage>
        <taxon>Eukaryota</taxon>
        <taxon>Sar</taxon>
        <taxon>Rhizaria</taxon>
        <taxon>Endomyxa</taxon>
        <taxon>Ascetosporea</taxon>
        <taxon>Haplosporida</taxon>
        <taxon>Bonamia</taxon>
    </lineage>
</organism>
<dbReference type="Pfam" id="PF00501">
    <property type="entry name" value="AMP-binding"/>
    <property type="match status" value="1"/>
</dbReference>
<dbReference type="EC" id="6.2.1.3" evidence="4"/>
<dbReference type="InterPro" id="IPR000873">
    <property type="entry name" value="AMP-dep_synth/lig_dom"/>
</dbReference>
<reference evidence="4 5" key="1">
    <citation type="journal article" date="2024" name="BMC Biol.">
        <title>Comparative genomics of Ascetosporea gives new insight into the evolutionary basis for animal parasitism in Rhizaria.</title>
        <authorList>
            <person name="Hiltunen Thoren M."/>
            <person name="Onut-Brannstrom I."/>
            <person name="Alfjorden A."/>
            <person name="Peckova H."/>
            <person name="Swords F."/>
            <person name="Hooper C."/>
            <person name="Holzer A.S."/>
            <person name="Bass D."/>
            <person name="Burki F."/>
        </authorList>
    </citation>
    <scope>NUCLEOTIDE SEQUENCE [LARGE SCALE GENOMIC DNA]</scope>
    <source>
        <strain evidence="4">20-A016</strain>
    </source>
</reference>
<keyword evidence="5" id="KW-1185">Reference proteome</keyword>
<evidence type="ECO:0000259" key="3">
    <source>
        <dbReference type="Pfam" id="PF00501"/>
    </source>
</evidence>
<dbReference type="PANTHER" id="PTHR43272">
    <property type="entry name" value="LONG-CHAIN-FATTY-ACID--COA LIGASE"/>
    <property type="match status" value="1"/>
</dbReference>
<evidence type="ECO:0000313" key="4">
    <source>
        <dbReference type="EMBL" id="MES1920517.1"/>
    </source>
</evidence>
<accession>A0ABV2ALL9</accession>
<dbReference type="EMBL" id="JBDODL010000716">
    <property type="protein sequence ID" value="MES1920517.1"/>
    <property type="molecule type" value="Genomic_DNA"/>
</dbReference>
<dbReference type="SUPFAM" id="SSF56801">
    <property type="entry name" value="Acetyl-CoA synthetase-like"/>
    <property type="match status" value="1"/>
</dbReference>
<name>A0ABV2ALL9_9EUKA</name>
<proteinExistence type="predicted"/>
<evidence type="ECO:0000256" key="1">
    <source>
        <dbReference type="ARBA" id="ARBA00022741"/>
    </source>
</evidence>